<evidence type="ECO:0000256" key="4">
    <source>
        <dbReference type="ARBA" id="ARBA00023235"/>
    </source>
</evidence>
<evidence type="ECO:0000313" key="8">
    <source>
        <dbReference type="Proteomes" id="UP000190449"/>
    </source>
</evidence>
<name>A0A1T4JVL1_9BACT</name>
<sequence>MFNQLDLPQSGETIAIIQTNQGEMRARLFPEIVGESATNFVELAKQGKYDGAPFHRIIKGFMIQGGDFNRKNGTGGHAAKGPGSTIGDKYDSRLSHVRGALSWAKTMMPHSIGSQFFIVHPAEGTHFLDHPANGGPAEGYSVFGQLFEGFDVLDKIAEARTDRNDRPYEDVIIEKVTIETAP</sequence>
<accession>A0A1T4JVL1</accession>
<dbReference type="EMBL" id="FUWU01000002">
    <property type="protein sequence ID" value="SJZ34191.1"/>
    <property type="molecule type" value="Genomic_DNA"/>
</dbReference>
<dbReference type="InterPro" id="IPR024936">
    <property type="entry name" value="Cyclophilin-type_PPIase"/>
</dbReference>
<evidence type="ECO:0000256" key="2">
    <source>
        <dbReference type="ARBA" id="ARBA00007365"/>
    </source>
</evidence>
<protein>
    <recommendedName>
        <fullName evidence="5">Peptidyl-prolyl cis-trans isomerase</fullName>
        <shortName evidence="5">PPIase</shortName>
        <ecNumber evidence="5">5.2.1.8</ecNumber>
    </recommendedName>
</protein>
<comment type="similarity">
    <text evidence="2 5">Belongs to the cyclophilin-type PPIase family.</text>
</comment>
<dbReference type="CDD" id="cd00317">
    <property type="entry name" value="cyclophilin"/>
    <property type="match status" value="1"/>
</dbReference>
<dbReference type="RefSeq" id="WP_078775342.1">
    <property type="nucleotide sequence ID" value="NZ_FUWU01000002.1"/>
</dbReference>
<evidence type="ECO:0000256" key="5">
    <source>
        <dbReference type="RuleBase" id="RU363019"/>
    </source>
</evidence>
<dbReference type="Proteomes" id="UP000190449">
    <property type="component" value="Unassembled WGS sequence"/>
</dbReference>
<reference evidence="7 8" key="1">
    <citation type="submission" date="2017-02" db="EMBL/GenBank/DDBJ databases">
        <authorList>
            <person name="Peterson S.W."/>
        </authorList>
    </citation>
    <scope>NUCLEOTIDE SEQUENCE [LARGE SCALE GENOMIC DNA]</scope>
    <source>
        <strain evidence="7 8">ATCC 43854</strain>
    </source>
</reference>
<feature type="domain" description="PPIase cyclophilin-type" evidence="6">
    <location>
        <begin position="14"/>
        <end position="178"/>
    </location>
</feature>
<dbReference type="InterPro" id="IPR029000">
    <property type="entry name" value="Cyclophilin-like_dom_sf"/>
</dbReference>
<dbReference type="STRING" id="28122.SAMN02745108_00137"/>
<evidence type="ECO:0000256" key="3">
    <source>
        <dbReference type="ARBA" id="ARBA00023110"/>
    </source>
</evidence>
<dbReference type="InterPro" id="IPR044666">
    <property type="entry name" value="Cyclophilin_A-like"/>
</dbReference>
<dbReference type="AlphaFoldDB" id="A0A1T4JVL1"/>
<evidence type="ECO:0000256" key="1">
    <source>
        <dbReference type="ARBA" id="ARBA00002388"/>
    </source>
</evidence>
<dbReference type="Pfam" id="PF00160">
    <property type="entry name" value="Pro_isomerase"/>
    <property type="match status" value="1"/>
</dbReference>
<dbReference type="GO" id="GO:0003755">
    <property type="term" value="F:peptidyl-prolyl cis-trans isomerase activity"/>
    <property type="evidence" value="ECO:0007669"/>
    <property type="project" value="UniProtKB-UniRule"/>
</dbReference>
<dbReference type="PANTHER" id="PTHR45625:SF4">
    <property type="entry name" value="PEPTIDYLPROLYL ISOMERASE DOMAIN AND WD REPEAT-CONTAINING PROTEIN 1"/>
    <property type="match status" value="1"/>
</dbReference>
<gene>
    <name evidence="7" type="ORF">SAMN02745108_00137</name>
</gene>
<proteinExistence type="inferred from homology"/>
<keyword evidence="4 5" id="KW-0413">Isomerase</keyword>
<organism evidence="7 8">
    <name type="scientific">Fibrobacter intestinalis</name>
    <dbReference type="NCBI Taxonomy" id="28122"/>
    <lineage>
        <taxon>Bacteria</taxon>
        <taxon>Pseudomonadati</taxon>
        <taxon>Fibrobacterota</taxon>
        <taxon>Fibrobacteria</taxon>
        <taxon>Fibrobacterales</taxon>
        <taxon>Fibrobacteraceae</taxon>
        <taxon>Fibrobacter</taxon>
    </lineage>
</organism>
<keyword evidence="3 5" id="KW-0697">Rotamase</keyword>
<evidence type="ECO:0000313" key="7">
    <source>
        <dbReference type="EMBL" id="SJZ34191.1"/>
    </source>
</evidence>
<dbReference type="PANTHER" id="PTHR45625">
    <property type="entry name" value="PEPTIDYL-PROLYL CIS-TRANS ISOMERASE-RELATED"/>
    <property type="match status" value="1"/>
</dbReference>
<evidence type="ECO:0000259" key="6">
    <source>
        <dbReference type="PROSITE" id="PS50072"/>
    </source>
</evidence>
<dbReference type="PIRSF" id="PIRSF001467">
    <property type="entry name" value="Peptidylpro_ismrse"/>
    <property type="match status" value="1"/>
</dbReference>
<dbReference type="Gene3D" id="2.40.100.10">
    <property type="entry name" value="Cyclophilin-like"/>
    <property type="match status" value="1"/>
</dbReference>
<comment type="catalytic activity">
    <reaction evidence="5">
        <text>[protein]-peptidylproline (omega=180) = [protein]-peptidylproline (omega=0)</text>
        <dbReference type="Rhea" id="RHEA:16237"/>
        <dbReference type="Rhea" id="RHEA-COMP:10747"/>
        <dbReference type="Rhea" id="RHEA-COMP:10748"/>
        <dbReference type="ChEBI" id="CHEBI:83833"/>
        <dbReference type="ChEBI" id="CHEBI:83834"/>
        <dbReference type="EC" id="5.2.1.8"/>
    </reaction>
</comment>
<dbReference type="PROSITE" id="PS50072">
    <property type="entry name" value="CSA_PPIASE_2"/>
    <property type="match status" value="1"/>
</dbReference>
<dbReference type="EC" id="5.2.1.8" evidence="5"/>
<dbReference type="PROSITE" id="PS00170">
    <property type="entry name" value="CSA_PPIASE_1"/>
    <property type="match status" value="1"/>
</dbReference>
<dbReference type="GO" id="GO:0006457">
    <property type="term" value="P:protein folding"/>
    <property type="evidence" value="ECO:0007669"/>
    <property type="project" value="InterPro"/>
</dbReference>
<dbReference type="InterPro" id="IPR002130">
    <property type="entry name" value="Cyclophilin-type_PPIase_dom"/>
</dbReference>
<dbReference type="PRINTS" id="PR00153">
    <property type="entry name" value="CSAPPISMRASE"/>
</dbReference>
<dbReference type="SUPFAM" id="SSF50891">
    <property type="entry name" value="Cyclophilin-like"/>
    <property type="match status" value="1"/>
</dbReference>
<comment type="function">
    <text evidence="1 5">PPIases accelerate the folding of proteins. It catalyzes the cis-trans isomerization of proline imidic peptide bonds in oligopeptides.</text>
</comment>
<dbReference type="InterPro" id="IPR020892">
    <property type="entry name" value="Cyclophilin-type_PPIase_CS"/>
</dbReference>